<dbReference type="AlphaFoldDB" id="A0A8J7IBY2"/>
<feature type="transmembrane region" description="Helical" evidence="1">
    <location>
        <begin position="163"/>
        <end position="182"/>
    </location>
</feature>
<feature type="transmembrane region" description="Helical" evidence="1">
    <location>
        <begin position="220"/>
        <end position="238"/>
    </location>
</feature>
<dbReference type="InterPro" id="IPR050879">
    <property type="entry name" value="Acyltransferase_3"/>
</dbReference>
<name>A0A8J7IBY2_9NOST</name>
<gene>
    <name evidence="3" type="ORF">I8752_25610</name>
</gene>
<dbReference type="PANTHER" id="PTHR23028">
    <property type="entry name" value="ACETYLTRANSFERASE"/>
    <property type="match status" value="1"/>
</dbReference>
<dbReference type="GO" id="GO:0016747">
    <property type="term" value="F:acyltransferase activity, transferring groups other than amino-acyl groups"/>
    <property type="evidence" value="ECO:0007669"/>
    <property type="project" value="InterPro"/>
</dbReference>
<keyword evidence="1" id="KW-0812">Transmembrane</keyword>
<dbReference type="GO" id="GO:0000271">
    <property type="term" value="P:polysaccharide biosynthetic process"/>
    <property type="evidence" value="ECO:0007669"/>
    <property type="project" value="TreeGrafter"/>
</dbReference>
<keyword evidence="4" id="KW-1185">Reference proteome</keyword>
<dbReference type="PANTHER" id="PTHR23028:SF53">
    <property type="entry name" value="ACYL_TRANSF_3 DOMAIN-CONTAINING PROTEIN"/>
    <property type="match status" value="1"/>
</dbReference>
<dbReference type="GO" id="GO:0016020">
    <property type="term" value="C:membrane"/>
    <property type="evidence" value="ECO:0007669"/>
    <property type="project" value="TreeGrafter"/>
</dbReference>
<dbReference type="InterPro" id="IPR002656">
    <property type="entry name" value="Acyl_transf_3_dom"/>
</dbReference>
<reference evidence="3 4" key="1">
    <citation type="journal article" date="2021" name="Int. J. Syst. Evol. Microbiol.">
        <title>Amazonocrinis nigriterrae gen. nov., sp. nov., Atlanticothrix silvestris gen. nov., sp. nov. and Dendronalium phyllosphericum gen. nov., sp. nov., nostocacean cyanobacteria from Brazilian environments.</title>
        <authorList>
            <person name="Alvarenga D.O."/>
            <person name="Andreote A.P.D."/>
            <person name="Branco L.H.Z."/>
            <person name="Delbaje E."/>
            <person name="Cruz R.B."/>
            <person name="Varani A.M."/>
            <person name="Fiore M.F."/>
        </authorList>
    </citation>
    <scope>NUCLEOTIDE SEQUENCE [LARGE SCALE GENOMIC DNA]</scope>
    <source>
        <strain evidence="3 4">CENA369</strain>
    </source>
</reference>
<comment type="caution">
    <text evidence="3">The sequence shown here is derived from an EMBL/GenBank/DDBJ whole genome shotgun (WGS) entry which is preliminary data.</text>
</comment>
<evidence type="ECO:0000259" key="2">
    <source>
        <dbReference type="Pfam" id="PF01757"/>
    </source>
</evidence>
<organism evidence="3 4">
    <name type="scientific">Dendronalium phyllosphericum CENA369</name>
    <dbReference type="NCBI Taxonomy" id="1725256"/>
    <lineage>
        <taxon>Bacteria</taxon>
        <taxon>Bacillati</taxon>
        <taxon>Cyanobacteriota</taxon>
        <taxon>Cyanophyceae</taxon>
        <taxon>Nostocales</taxon>
        <taxon>Nostocaceae</taxon>
        <taxon>Dendronalium</taxon>
        <taxon>Dendronalium phyllosphericum</taxon>
    </lineage>
</organism>
<keyword evidence="1" id="KW-0472">Membrane</keyword>
<feature type="transmembrane region" description="Helical" evidence="1">
    <location>
        <begin position="283"/>
        <end position="305"/>
    </location>
</feature>
<dbReference type="EMBL" id="JAECZA010000228">
    <property type="protein sequence ID" value="MBH8576306.1"/>
    <property type="molecule type" value="Genomic_DNA"/>
</dbReference>
<keyword evidence="3" id="KW-0012">Acyltransferase</keyword>
<feature type="transmembrane region" description="Helical" evidence="1">
    <location>
        <begin position="311"/>
        <end position="334"/>
    </location>
</feature>
<feature type="transmembrane region" description="Helical" evidence="1">
    <location>
        <begin position="188"/>
        <end position="208"/>
    </location>
</feature>
<feature type="domain" description="Acyltransferase 3" evidence="2">
    <location>
        <begin position="9"/>
        <end position="334"/>
    </location>
</feature>
<feature type="transmembrane region" description="Helical" evidence="1">
    <location>
        <begin position="84"/>
        <end position="102"/>
    </location>
</feature>
<feature type="transmembrane region" description="Helical" evidence="1">
    <location>
        <begin position="6"/>
        <end position="28"/>
    </location>
</feature>
<feature type="transmembrane region" description="Helical" evidence="1">
    <location>
        <begin position="40"/>
        <end position="64"/>
    </location>
</feature>
<proteinExistence type="predicted"/>
<evidence type="ECO:0000256" key="1">
    <source>
        <dbReference type="SAM" id="Phobius"/>
    </source>
</evidence>
<sequence length="348" mass="41063">MTSQKITYIYALDGLRGIATLMIVFFHFNWQLFNPLLVKIAVFGQTGVDLFFVLSGFLITRILLNTKSHDNFFKNFYIRRLLRIFPLYYGFLIITYFILPLFKIGDIPPLSHQLWYYLYMQNIPATFIGFSSSGPGHFWSLAIEEHFYFFWPVLVYLLPTKRLIWAATGIILLSIVVRIVLINFDIGVFFFTLCRFDALAIGALLAYFEYTNKLISYRKYFLNIGVFSFVLLLISWLFTGGQHLDWLQVVKFTIIAVFYFCVVGYVAIQYPHNLISRIVGNRFFVFTGKISYGLYVFHPLIFTFIQNQNYNFYVTLLLSISFSYLTAYVSYVMYEKPFLKLKRYFEYV</sequence>
<feature type="transmembrane region" description="Helical" evidence="1">
    <location>
        <begin position="138"/>
        <end position="158"/>
    </location>
</feature>
<evidence type="ECO:0000313" key="3">
    <source>
        <dbReference type="EMBL" id="MBH8576306.1"/>
    </source>
</evidence>
<accession>A0A8J7IBY2</accession>
<keyword evidence="1" id="KW-1133">Transmembrane helix</keyword>
<dbReference type="Pfam" id="PF01757">
    <property type="entry name" value="Acyl_transf_3"/>
    <property type="match status" value="1"/>
</dbReference>
<protein>
    <submittedName>
        <fullName evidence="3">Acyltransferase</fullName>
    </submittedName>
</protein>
<dbReference type="RefSeq" id="WP_214435042.1">
    <property type="nucleotide sequence ID" value="NZ_CAWPUQ010000155.1"/>
</dbReference>
<keyword evidence="3" id="KW-0808">Transferase</keyword>
<dbReference type="Proteomes" id="UP000662314">
    <property type="component" value="Unassembled WGS sequence"/>
</dbReference>
<feature type="transmembrane region" description="Helical" evidence="1">
    <location>
        <begin position="250"/>
        <end position="271"/>
    </location>
</feature>
<evidence type="ECO:0000313" key="4">
    <source>
        <dbReference type="Proteomes" id="UP000662314"/>
    </source>
</evidence>